<proteinExistence type="predicted"/>
<dbReference type="PANTHER" id="PTHR14492">
    <property type="entry name" value="JBTS17"/>
    <property type="match status" value="1"/>
</dbReference>
<reference evidence="1" key="1">
    <citation type="submission" date="2022-11" db="EMBL/GenBank/DDBJ databases">
        <title>Chromosome-level genome of Pogonophryne albipinna.</title>
        <authorList>
            <person name="Jo E."/>
        </authorList>
    </citation>
    <scope>NUCLEOTIDE SEQUENCE</scope>
    <source>
        <strain evidence="1">SGF0006</strain>
        <tissue evidence="1">Muscle</tissue>
    </source>
</reference>
<dbReference type="EMBL" id="JAPTMU010000020">
    <property type="protein sequence ID" value="KAJ4926398.1"/>
    <property type="molecule type" value="Genomic_DNA"/>
</dbReference>
<dbReference type="InterPro" id="IPR028236">
    <property type="entry name" value="CPLANE1"/>
</dbReference>
<protein>
    <submittedName>
        <fullName evidence="1">Uncharacterized protein</fullName>
    </submittedName>
</protein>
<dbReference type="Proteomes" id="UP001219934">
    <property type="component" value="Unassembled WGS sequence"/>
</dbReference>
<dbReference type="GO" id="GO:0060271">
    <property type="term" value="P:cilium assembly"/>
    <property type="evidence" value="ECO:0007669"/>
    <property type="project" value="TreeGrafter"/>
</dbReference>
<comment type="caution">
    <text evidence="1">The sequence shown here is derived from an EMBL/GenBank/DDBJ whole genome shotgun (WGS) entry which is preliminary data.</text>
</comment>
<organism evidence="1 2">
    <name type="scientific">Pogonophryne albipinna</name>
    <dbReference type="NCBI Taxonomy" id="1090488"/>
    <lineage>
        <taxon>Eukaryota</taxon>
        <taxon>Metazoa</taxon>
        <taxon>Chordata</taxon>
        <taxon>Craniata</taxon>
        <taxon>Vertebrata</taxon>
        <taxon>Euteleostomi</taxon>
        <taxon>Actinopterygii</taxon>
        <taxon>Neopterygii</taxon>
        <taxon>Teleostei</taxon>
        <taxon>Neoteleostei</taxon>
        <taxon>Acanthomorphata</taxon>
        <taxon>Eupercaria</taxon>
        <taxon>Perciformes</taxon>
        <taxon>Notothenioidei</taxon>
        <taxon>Pogonophryne</taxon>
    </lineage>
</organism>
<dbReference type="PANTHER" id="PTHR14492:SF4">
    <property type="entry name" value="CILIOGENESIS AND PLANAR POLARITY EFFECTOR 1"/>
    <property type="match status" value="1"/>
</dbReference>
<evidence type="ECO:0000313" key="2">
    <source>
        <dbReference type="Proteomes" id="UP001219934"/>
    </source>
</evidence>
<dbReference type="Gene3D" id="2.130.10.10">
    <property type="entry name" value="YVTN repeat-like/Quinoprotein amine dehydrogenase"/>
    <property type="match status" value="1"/>
</dbReference>
<dbReference type="SUPFAM" id="SSF50978">
    <property type="entry name" value="WD40 repeat-like"/>
    <property type="match status" value="1"/>
</dbReference>
<dbReference type="InterPro" id="IPR036322">
    <property type="entry name" value="WD40_repeat_dom_sf"/>
</dbReference>
<dbReference type="GO" id="GO:0035869">
    <property type="term" value="C:ciliary transition zone"/>
    <property type="evidence" value="ECO:0007669"/>
    <property type="project" value="TreeGrafter"/>
</dbReference>
<evidence type="ECO:0000313" key="1">
    <source>
        <dbReference type="EMBL" id="KAJ4926398.1"/>
    </source>
</evidence>
<accession>A0AAD6FAH4</accession>
<gene>
    <name evidence="1" type="ORF">JOQ06_008572</name>
</gene>
<keyword evidence="2" id="KW-1185">Reference proteome</keyword>
<dbReference type="InterPro" id="IPR015943">
    <property type="entry name" value="WD40/YVTN_repeat-like_dom_sf"/>
</dbReference>
<name>A0AAD6FAH4_9TELE</name>
<dbReference type="AlphaFoldDB" id="A0AAD6FAH4"/>
<sequence>MELKLEVVLSSSIKRKKPWPRFCWLGKEKESVFLLDDKRISEINMVSGRTKKRTPKLHPLLNSVVTMASSHSGMWLCGLLVSGELFLWNRDKDLLKTAAAVPEVVQMITAVQGNATRLSLRVSGDGMRVLLVSITGQVFLWECVDVRDLTGVRDGTVRGHWAHIQPLEDSILPSSQDKEASVHTIFVKSEVIGDACLAAFAFTSGKKLILTCLKIQWEEANLRVGSVGYSIKWATETYPMSRLTPPCHPVKSRGALVPAFSPDGSLLAIVLNQRQPKATQVLFVSTQNFVSISSSLGGCGSKKMEIPSKYIRSYWVGSVSWSPGGLFLACVLKRGSLLMLARLGGLLTLASCGCNVDFGPAHFLPLHPLVTYRYTLNTFCLSWSPC</sequence>